<evidence type="ECO:0000313" key="2">
    <source>
        <dbReference type="Proteomes" id="UP000827872"/>
    </source>
</evidence>
<gene>
    <name evidence="1" type="ORF">K3G42_032308</name>
</gene>
<dbReference type="EMBL" id="CM037616">
    <property type="protein sequence ID" value="KAH7993787.1"/>
    <property type="molecule type" value="Genomic_DNA"/>
</dbReference>
<name>A0ACB8EMN3_9SAUR</name>
<comment type="caution">
    <text evidence="1">The sequence shown here is derived from an EMBL/GenBank/DDBJ whole genome shotgun (WGS) entry which is preliminary data.</text>
</comment>
<proteinExistence type="predicted"/>
<keyword evidence="2" id="KW-1185">Reference proteome</keyword>
<organism evidence="1 2">
    <name type="scientific">Sphaerodactylus townsendi</name>
    <dbReference type="NCBI Taxonomy" id="933632"/>
    <lineage>
        <taxon>Eukaryota</taxon>
        <taxon>Metazoa</taxon>
        <taxon>Chordata</taxon>
        <taxon>Craniata</taxon>
        <taxon>Vertebrata</taxon>
        <taxon>Euteleostomi</taxon>
        <taxon>Lepidosauria</taxon>
        <taxon>Squamata</taxon>
        <taxon>Bifurcata</taxon>
        <taxon>Gekkota</taxon>
        <taxon>Sphaerodactylidae</taxon>
        <taxon>Sphaerodactylus</taxon>
    </lineage>
</organism>
<accession>A0ACB8EMN3</accession>
<reference evidence="1" key="1">
    <citation type="submission" date="2021-08" db="EMBL/GenBank/DDBJ databases">
        <title>The first chromosome-level gecko genome reveals the dynamic sex chromosomes of Neotropical dwarf geckos (Sphaerodactylidae: Sphaerodactylus).</title>
        <authorList>
            <person name="Pinto B.J."/>
            <person name="Keating S.E."/>
            <person name="Gamble T."/>
        </authorList>
    </citation>
    <scope>NUCLEOTIDE SEQUENCE</scope>
    <source>
        <strain evidence="1">TG3544</strain>
    </source>
</reference>
<evidence type="ECO:0000313" key="1">
    <source>
        <dbReference type="EMBL" id="KAH7993787.1"/>
    </source>
</evidence>
<dbReference type="Proteomes" id="UP000827872">
    <property type="component" value="Linkage Group LG03"/>
</dbReference>
<sequence>MRGVTSRTRRHCTAKRTLSDRRHESGGSTVHPLTARRRGGEGEAALLPRPPPSTRPHLPPATPWAASRILSRPQSPPPTRVPFLPWRPAGAALAANRLRIGAGRHRDGVRWREACEPRRESPSVRGVPQVLAPPPAMPATQTRGGIAPLMHEQIAELQNKIQLLEGDRKAFHENSQWNIKKNRESILQLRQENKKLHQKLAELLVGEEKVIKAAFQEHASEQGSVKNKSGEGAIQVINHRLCEKINQLNNLKHQVEVRKRRLEELQLQYSTKAQEVQDLQELEEGNIEASKTLRTLENRLEKARFKIEEAERITGMYQKIKTHIQEESLHFQNKLDTLEAEISRLRHELQDLESVNSDALQARDAAREQLSTQEETIYRERKFRDKKLKDIKKLTEEKRAQNERAERRQSQKEHVPFRTEDLLKDPQHSRATILKTKRAMFTATEAFDKIRSATGVTDAEKVVARFLAQEETFRQLEEMKNENEEALVRLKEEKEALQTKLQKLKYSGEAQLIGDQNLLKKLRGHLEQEEAKRDAAKAELDKMSRLLLNAKAGVEHLASKVQHIRLESGRFVSTQLDEKAGDYVLDLLGQTEEKLLYVMKSLGDRDQNELLRRIEEVEFHSKMERRLPSHNTRVKVPTAQKADMYYDEEESGEDDADVVTRAALKRQSQQIIEAKTKRRTRYRKKDAKL</sequence>
<protein>
    <submittedName>
        <fullName evidence="1">Uncharacterized protein</fullName>
    </submittedName>
</protein>